<dbReference type="EMBL" id="SPNC01000100">
    <property type="protein sequence ID" value="TFH94638.1"/>
    <property type="molecule type" value="Genomic_DNA"/>
</dbReference>
<comment type="caution">
    <text evidence="1">The sequence shown here is derived from an EMBL/GenBank/DDBJ whole genome shotgun (WGS) entry which is preliminary data.</text>
</comment>
<evidence type="ECO:0000313" key="2">
    <source>
        <dbReference type="Proteomes" id="UP000297225"/>
    </source>
</evidence>
<dbReference type="Proteomes" id="UP000297225">
    <property type="component" value="Unassembled WGS sequence"/>
</dbReference>
<name>A0A4Y8WP25_9PORP</name>
<proteinExistence type="predicted"/>
<dbReference type="STRING" id="1122973.GCA_000379925_01076"/>
<dbReference type="RefSeq" id="WP_134849750.1">
    <property type="nucleotide sequence ID" value="NZ_CP197400.1"/>
</dbReference>
<dbReference type="OrthoDB" id="9990505at2"/>
<accession>A0A4Y8WP25</accession>
<reference evidence="1 2" key="1">
    <citation type="submission" date="2019-03" db="EMBL/GenBank/DDBJ databases">
        <title>Porphyromonas levii Isolated from the Uterus of Dairy Cows.</title>
        <authorList>
            <person name="Francis A.M."/>
        </authorList>
    </citation>
    <scope>NUCLEOTIDE SEQUENCE [LARGE SCALE GENOMIC DNA]</scope>
    <source>
        <strain evidence="1 2">AF5678</strain>
    </source>
</reference>
<dbReference type="AlphaFoldDB" id="A0A4Y8WP25"/>
<gene>
    <name evidence="1" type="ORF">E4P47_06700</name>
</gene>
<keyword evidence="2" id="KW-1185">Reference proteome</keyword>
<organism evidence="1 2">
    <name type="scientific">Porphyromonas levii</name>
    <dbReference type="NCBI Taxonomy" id="28114"/>
    <lineage>
        <taxon>Bacteria</taxon>
        <taxon>Pseudomonadati</taxon>
        <taxon>Bacteroidota</taxon>
        <taxon>Bacteroidia</taxon>
        <taxon>Bacteroidales</taxon>
        <taxon>Porphyromonadaceae</taxon>
        <taxon>Porphyromonas</taxon>
    </lineage>
</organism>
<evidence type="ECO:0000313" key="1">
    <source>
        <dbReference type="EMBL" id="TFH94638.1"/>
    </source>
</evidence>
<protein>
    <submittedName>
        <fullName evidence="1">Uncharacterized protein</fullName>
    </submittedName>
</protein>
<sequence>MTHYRRISLYRFRWLRRIRYGRGRGVHSPKAYRMVQVLVRPYARYYHFDEYYPLFRCPLHQLIYRSVARVPLRKVVLIDQDKSIETIVRLASSSVPITNQLPHDLDRVLVVTSNIVAIEITDSTYLIFTDIRKTKETARVFKKWVGSIPQGIVLDLYDTALVAGMDKVKYVYRTTF</sequence>